<feature type="transmembrane region" description="Helical" evidence="4">
    <location>
        <begin position="288"/>
        <end position="306"/>
    </location>
</feature>
<dbReference type="Gene3D" id="1.20.1250.20">
    <property type="entry name" value="MFS general substrate transporter like domains"/>
    <property type="match status" value="2"/>
</dbReference>
<evidence type="ECO:0000256" key="2">
    <source>
        <dbReference type="ARBA" id="ARBA00022989"/>
    </source>
</evidence>
<keyword evidence="2 4" id="KW-1133">Transmembrane helix</keyword>
<evidence type="ECO:0000313" key="6">
    <source>
        <dbReference type="EMBL" id="TYT73190.1"/>
    </source>
</evidence>
<dbReference type="InterPro" id="IPR020846">
    <property type="entry name" value="MFS_dom"/>
</dbReference>
<evidence type="ECO:0000256" key="3">
    <source>
        <dbReference type="ARBA" id="ARBA00023136"/>
    </source>
</evidence>
<dbReference type="SUPFAM" id="SSF103473">
    <property type="entry name" value="MFS general substrate transporter"/>
    <property type="match status" value="1"/>
</dbReference>
<dbReference type="Pfam" id="PF07690">
    <property type="entry name" value="MFS_1"/>
    <property type="match status" value="1"/>
</dbReference>
<reference evidence="6 7" key="1">
    <citation type="submission" date="2019-06" db="EMBL/GenBank/DDBJ databases">
        <title>Desulfobotulus mexicanus sp. nov., a novel sulfate-reducing bacterium isolated from the sediment of an alkaline crater lake in Mexico.</title>
        <authorList>
            <person name="Hirschler-Rea A."/>
        </authorList>
    </citation>
    <scope>NUCLEOTIDE SEQUENCE [LARGE SCALE GENOMIC DNA]</scope>
    <source>
        <strain evidence="6 7">PAR22N</strain>
    </source>
</reference>
<evidence type="ECO:0000256" key="1">
    <source>
        <dbReference type="ARBA" id="ARBA00022692"/>
    </source>
</evidence>
<feature type="transmembrane region" description="Helical" evidence="4">
    <location>
        <begin position="12"/>
        <end position="31"/>
    </location>
</feature>
<organism evidence="6 7">
    <name type="scientific">Desulfobotulus mexicanus</name>
    <dbReference type="NCBI Taxonomy" id="2586642"/>
    <lineage>
        <taxon>Bacteria</taxon>
        <taxon>Pseudomonadati</taxon>
        <taxon>Thermodesulfobacteriota</taxon>
        <taxon>Desulfobacteria</taxon>
        <taxon>Desulfobacterales</taxon>
        <taxon>Desulfobacteraceae</taxon>
        <taxon>Desulfobotulus</taxon>
    </lineage>
</organism>
<feature type="transmembrane region" description="Helical" evidence="4">
    <location>
        <begin position="223"/>
        <end position="244"/>
    </location>
</feature>
<dbReference type="PROSITE" id="PS50850">
    <property type="entry name" value="MFS"/>
    <property type="match status" value="1"/>
</dbReference>
<feature type="transmembrane region" description="Helical" evidence="4">
    <location>
        <begin position="102"/>
        <end position="122"/>
    </location>
</feature>
<dbReference type="CDD" id="cd17353">
    <property type="entry name" value="MFS_OFA_like"/>
    <property type="match status" value="1"/>
</dbReference>
<gene>
    <name evidence="6" type="ORF">FIM25_16415</name>
</gene>
<dbReference type="PANTHER" id="PTHR11360">
    <property type="entry name" value="MONOCARBOXYLATE TRANSPORTER"/>
    <property type="match status" value="1"/>
</dbReference>
<feature type="transmembrane region" description="Helical" evidence="4">
    <location>
        <begin position="347"/>
        <end position="368"/>
    </location>
</feature>
<proteinExistence type="predicted"/>
<feature type="transmembrane region" description="Helical" evidence="4">
    <location>
        <begin position="134"/>
        <end position="161"/>
    </location>
</feature>
<feature type="transmembrane region" description="Helical" evidence="4">
    <location>
        <begin position="256"/>
        <end position="276"/>
    </location>
</feature>
<accession>A0A5S5MBY2</accession>
<dbReference type="InterPro" id="IPR011701">
    <property type="entry name" value="MFS"/>
</dbReference>
<feature type="domain" description="Major facilitator superfamily (MFS) profile" evidence="5">
    <location>
        <begin position="1"/>
        <end position="397"/>
    </location>
</feature>
<evidence type="ECO:0000259" key="5">
    <source>
        <dbReference type="PROSITE" id="PS50850"/>
    </source>
</evidence>
<evidence type="ECO:0000313" key="7">
    <source>
        <dbReference type="Proteomes" id="UP000321899"/>
    </source>
</evidence>
<dbReference type="InterPro" id="IPR050327">
    <property type="entry name" value="Proton-linked_MCT"/>
</dbReference>
<evidence type="ECO:0000256" key="4">
    <source>
        <dbReference type="SAM" id="Phobius"/>
    </source>
</evidence>
<feature type="transmembrane region" description="Helical" evidence="4">
    <location>
        <begin position="43"/>
        <end position="65"/>
    </location>
</feature>
<keyword evidence="7" id="KW-1185">Reference proteome</keyword>
<dbReference type="PANTHER" id="PTHR11360:SF317">
    <property type="entry name" value="MAJOR FACILITATOR SUPERFAMILY (MFS) PROFILE DOMAIN-CONTAINING PROTEIN-RELATED"/>
    <property type="match status" value="1"/>
</dbReference>
<feature type="transmembrane region" description="Helical" evidence="4">
    <location>
        <begin position="77"/>
        <end position="96"/>
    </location>
</feature>
<dbReference type="EMBL" id="VDMB01000045">
    <property type="protein sequence ID" value="TYT73190.1"/>
    <property type="molecule type" value="Genomic_DNA"/>
</dbReference>
<protein>
    <submittedName>
        <fullName evidence="6">OFA family MFS transporter</fullName>
    </submittedName>
</protein>
<dbReference type="RefSeq" id="WP_139450939.1">
    <property type="nucleotide sequence ID" value="NZ_VDMB01000045.1"/>
</dbReference>
<dbReference type="Proteomes" id="UP000321899">
    <property type="component" value="Unassembled WGS sequence"/>
</dbReference>
<dbReference type="InterPro" id="IPR036259">
    <property type="entry name" value="MFS_trans_sf"/>
</dbReference>
<keyword evidence="3 4" id="KW-0472">Membrane</keyword>
<feature type="transmembrane region" description="Helical" evidence="4">
    <location>
        <begin position="374"/>
        <end position="392"/>
    </location>
</feature>
<comment type="caution">
    <text evidence="6">The sequence shown here is derived from an EMBL/GenBank/DDBJ whole genome shotgun (WGS) entry which is preliminary data.</text>
</comment>
<name>A0A5S5MBY2_9BACT</name>
<feature type="transmembrane region" description="Helical" evidence="4">
    <location>
        <begin position="312"/>
        <end position="335"/>
    </location>
</feature>
<keyword evidence="1 4" id="KW-0812">Transmembrane</keyword>
<dbReference type="AlphaFoldDB" id="A0A5S5MBY2"/>
<dbReference type="OrthoDB" id="9793415at2"/>
<dbReference type="GO" id="GO:0022857">
    <property type="term" value="F:transmembrane transporter activity"/>
    <property type="evidence" value="ECO:0007669"/>
    <property type="project" value="InterPro"/>
</dbReference>
<feature type="transmembrane region" description="Helical" evidence="4">
    <location>
        <begin position="167"/>
        <end position="186"/>
    </location>
</feature>
<sequence length="414" mass="44892">MERKLINRWSMVFVAFVMMLCVGGVYAWSLFNIPLLEANPGWTLGGVALTFGITVIFICVGGIVGGGIYDKIGARKVATAGAIIFGTGLILSSTATQIWHLYIWYGMLAGLGTGLIYGPVLATCIKWFPDKRGLISGIAVTGFGAGAMISKPIVLFLIANYGVSNTFLYLGIIYFVILFGAAQLLVTPPVGFRPWDWRPRAGSVAAENVNFTTGEMVKTKQFYLIWLMFHFGCIAGLLVISVAVNIGTDLVRLDPVVAANIVVAIALFNSMGRIFWGGFSDKIGRIRALTVMFSLMALAMFLMSYIEMNYVSFLALGSLVGFCFGGFLSTFPALTTDYFGTENMGKNYGAVIFAFGIAGIVGTRLAGMFEFTQAFTYAFILCLIAVAMSFFVKKPGLRELKKNEIPLMKLESSA</sequence>